<dbReference type="AlphaFoldDB" id="A0A0A7GGT3"/>
<dbReference type="Pfam" id="PF20068">
    <property type="entry name" value="Amphi-Trp"/>
    <property type="match status" value="1"/>
</dbReference>
<dbReference type="STRING" id="565033.GACE_2218"/>
<name>A0A0A7GGT3_GEOAI</name>
<dbReference type="eggNOG" id="arCOG08917">
    <property type="taxonomic scope" value="Archaea"/>
</dbReference>
<sequence length="90" mass="10532">MIEISGKDAKREADTAEVEFETHMSKEELLSFLKSLAEQIEKENAIHMLVDNIEVKFDYGFPVEVEVEHESSKKLKIKLEFKKKHKIKLK</sequence>
<evidence type="ECO:0000313" key="2">
    <source>
        <dbReference type="EMBL" id="AIY91239.1"/>
    </source>
</evidence>
<proteinExistence type="predicted"/>
<evidence type="ECO:0000313" key="3">
    <source>
        <dbReference type="Proteomes" id="UP000030624"/>
    </source>
</evidence>
<protein>
    <recommendedName>
        <fullName evidence="1">Amphi-Trp domain-containing protein</fullName>
    </recommendedName>
</protein>
<accession>A0A0A7GGT3</accession>
<dbReference type="HOGENOM" id="CLU_188090_0_0_2"/>
<evidence type="ECO:0000259" key="1">
    <source>
        <dbReference type="Pfam" id="PF20068"/>
    </source>
</evidence>
<feature type="domain" description="Amphi-Trp" evidence="1">
    <location>
        <begin position="17"/>
        <end position="81"/>
    </location>
</feature>
<dbReference type="KEGG" id="gac:GACE_2218"/>
<dbReference type="GeneID" id="24798781"/>
<dbReference type="NCBIfam" id="TIGR04354">
    <property type="entry name" value="amphi-Trp"/>
    <property type="match status" value="1"/>
</dbReference>
<organism evidence="2 3">
    <name type="scientific">Geoglobus acetivorans</name>
    <dbReference type="NCBI Taxonomy" id="565033"/>
    <lineage>
        <taxon>Archaea</taxon>
        <taxon>Methanobacteriati</taxon>
        <taxon>Methanobacteriota</taxon>
        <taxon>Archaeoglobi</taxon>
        <taxon>Archaeoglobales</taxon>
        <taxon>Archaeoglobaceae</taxon>
        <taxon>Geoglobus</taxon>
    </lineage>
</organism>
<reference evidence="2 3" key="1">
    <citation type="journal article" date="2015" name="Appl. Environ. Microbiol.">
        <title>The Geoglobus acetivorans genome: Fe(III) reduction, acetate utilization, autotrophic growth, and degradation of aromatic compounds in a hyperthermophilic archaeon.</title>
        <authorList>
            <person name="Mardanov A.V."/>
            <person name="Slododkina G.B."/>
            <person name="Slobodkin A.I."/>
            <person name="Beletsky A.V."/>
            <person name="Gavrilov S.N."/>
            <person name="Kublanov I.V."/>
            <person name="Bonch-Osmolovskaya E.A."/>
            <person name="Skryabin K.G."/>
            <person name="Ravin N.V."/>
        </authorList>
    </citation>
    <scope>NUCLEOTIDE SEQUENCE [LARGE SCALE GENOMIC DNA]</scope>
    <source>
        <strain evidence="2 3">SBH6</strain>
    </source>
</reference>
<dbReference type="Proteomes" id="UP000030624">
    <property type="component" value="Chromosome"/>
</dbReference>
<gene>
    <name evidence="2" type="ORF">GACE_2218</name>
</gene>
<dbReference type="RefSeq" id="WP_048093372.1">
    <property type="nucleotide sequence ID" value="NZ_CP009552.1"/>
</dbReference>
<dbReference type="EMBL" id="CP009552">
    <property type="protein sequence ID" value="AIY91239.1"/>
    <property type="molecule type" value="Genomic_DNA"/>
</dbReference>
<dbReference type="InterPro" id="IPR027598">
    <property type="entry name" value="Amphi-Trp_dom"/>
</dbReference>